<proteinExistence type="predicted"/>
<accession>A0ABP0IWP8</accession>
<dbReference type="Proteomes" id="UP001642484">
    <property type="component" value="Unassembled WGS sequence"/>
</dbReference>
<reference evidence="1 2" key="1">
    <citation type="submission" date="2024-02" db="EMBL/GenBank/DDBJ databases">
        <authorList>
            <person name="Chen Y."/>
            <person name="Shah S."/>
            <person name="Dougan E. K."/>
            <person name="Thang M."/>
            <person name="Chan C."/>
        </authorList>
    </citation>
    <scope>NUCLEOTIDE SEQUENCE [LARGE SCALE GENOMIC DNA]</scope>
</reference>
<evidence type="ECO:0000313" key="1">
    <source>
        <dbReference type="EMBL" id="CAK9006493.1"/>
    </source>
</evidence>
<evidence type="ECO:0000313" key="2">
    <source>
        <dbReference type="Proteomes" id="UP001642484"/>
    </source>
</evidence>
<gene>
    <name evidence="1" type="ORF">CCMP2556_LOCUS8464</name>
</gene>
<comment type="caution">
    <text evidence="1">The sequence shown here is derived from an EMBL/GenBank/DDBJ whole genome shotgun (WGS) entry which is preliminary data.</text>
</comment>
<name>A0ABP0IWP8_9DINO</name>
<organism evidence="1 2">
    <name type="scientific">Durusdinium trenchii</name>
    <dbReference type="NCBI Taxonomy" id="1381693"/>
    <lineage>
        <taxon>Eukaryota</taxon>
        <taxon>Sar</taxon>
        <taxon>Alveolata</taxon>
        <taxon>Dinophyceae</taxon>
        <taxon>Suessiales</taxon>
        <taxon>Symbiodiniaceae</taxon>
        <taxon>Durusdinium</taxon>
    </lineage>
</organism>
<protein>
    <submittedName>
        <fullName evidence="1">Uncharacterized protein</fullName>
    </submittedName>
</protein>
<dbReference type="EMBL" id="CAXAMN010003836">
    <property type="protein sequence ID" value="CAK9006493.1"/>
    <property type="molecule type" value="Genomic_DNA"/>
</dbReference>
<keyword evidence="2" id="KW-1185">Reference proteome</keyword>
<sequence length="221" mass="24725">MGLRKGEADIKHKVHEKYYSDATESADIHIIENVTEYNLQAYVTQHFGNVEWDCRIVKIDPRIFGFGCARPRIYGVIWNVAYMGPWKPDFPFLEVLGALRESNLHDYDDPKMFSKKGWQVADLNQLVRNGRGRTECKDRSLMTLTTNSGKLFSKASRRVMQPLELFATHVLPVTPSQSEAAMAPMLQLDNACTTASVRMSGNAMSVPCIGAVLVATILGLS</sequence>